<evidence type="ECO:0000256" key="3">
    <source>
        <dbReference type="ARBA" id="ARBA00022989"/>
    </source>
</evidence>
<evidence type="ECO:0000256" key="1">
    <source>
        <dbReference type="ARBA" id="ARBA00004141"/>
    </source>
</evidence>
<keyword evidence="7" id="KW-1185">Reference proteome</keyword>
<sequence length="197" mass="21829">MRYTFKSDDCMVITIPLQNIRNTRDGQLMPEKFTCVFKDMYKVFLKGRPKALGAAQITTGVFILCLGAVFISSYGSTHASHIVPSSVFIACGILTYAAGYSPLMPVMKMSFIFNVIGLFWAIAALALCPLIDSYDRPKTDNDMYIGLKGVLVALHAVQFILAAVLIYWESKAVCRVHFNTLVTYNTLLHISTGHTLT</sequence>
<dbReference type="Ensembl" id="ENSPNAT00000053639.1">
    <property type="protein sequence ID" value="ENSPNAP00000064486.1"/>
    <property type="gene ID" value="ENSPNAG00000034455.1"/>
</dbReference>
<evidence type="ECO:0000256" key="2">
    <source>
        <dbReference type="ARBA" id="ARBA00022692"/>
    </source>
</evidence>
<reference evidence="6" key="3">
    <citation type="submission" date="2025-09" db="UniProtKB">
        <authorList>
            <consortium name="Ensembl"/>
        </authorList>
    </citation>
    <scope>IDENTIFICATION</scope>
</reference>
<dbReference type="InterPro" id="IPR007237">
    <property type="entry name" value="CD20-like"/>
</dbReference>
<dbReference type="GO" id="GO:0016020">
    <property type="term" value="C:membrane"/>
    <property type="evidence" value="ECO:0007669"/>
    <property type="project" value="UniProtKB-SubCell"/>
</dbReference>
<evidence type="ECO:0000256" key="4">
    <source>
        <dbReference type="ARBA" id="ARBA00023136"/>
    </source>
</evidence>
<keyword evidence="2 5" id="KW-0812">Transmembrane</keyword>
<feature type="transmembrane region" description="Helical" evidence="5">
    <location>
        <begin position="111"/>
        <end position="132"/>
    </location>
</feature>
<accession>A0AAR2KQU9</accession>
<feature type="transmembrane region" description="Helical" evidence="5">
    <location>
        <begin position="144"/>
        <end position="168"/>
    </location>
</feature>
<keyword evidence="4 5" id="KW-0472">Membrane</keyword>
<dbReference type="GeneTree" id="ENSGT00970000193711"/>
<proteinExistence type="predicted"/>
<name>A0AAR2KQU9_PYGNA</name>
<dbReference type="Pfam" id="PF04103">
    <property type="entry name" value="CD20"/>
    <property type="match status" value="1"/>
</dbReference>
<reference evidence="6 7" key="1">
    <citation type="submission" date="2020-10" db="EMBL/GenBank/DDBJ databases">
        <title>Pygocentrus nattereri (red-bellied piranha) genome, fPygNat1, primary haplotype.</title>
        <authorList>
            <person name="Myers G."/>
            <person name="Meyer A."/>
            <person name="Karagic N."/>
            <person name="Pippel M."/>
            <person name="Winkler S."/>
            <person name="Tracey A."/>
            <person name="Wood J."/>
            <person name="Formenti G."/>
            <person name="Howe K."/>
            <person name="Fedrigo O."/>
            <person name="Jarvis E.D."/>
        </authorList>
    </citation>
    <scope>NUCLEOTIDE SEQUENCE [LARGE SCALE GENOMIC DNA]</scope>
</reference>
<evidence type="ECO:0000256" key="5">
    <source>
        <dbReference type="SAM" id="Phobius"/>
    </source>
</evidence>
<feature type="transmembrane region" description="Helical" evidence="5">
    <location>
        <begin position="81"/>
        <end position="99"/>
    </location>
</feature>
<organism evidence="6 7">
    <name type="scientific">Pygocentrus nattereri</name>
    <name type="common">Red-bellied piranha</name>
    <dbReference type="NCBI Taxonomy" id="42514"/>
    <lineage>
        <taxon>Eukaryota</taxon>
        <taxon>Metazoa</taxon>
        <taxon>Chordata</taxon>
        <taxon>Craniata</taxon>
        <taxon>Vertebrata</taxon>
        <taxon>Euteleostomi</taxon>
        <taxon>Actinopterygii</taxon>
        <taxon>Neopterygii</taxon>
        <taxon>Teleostei</taxon>
        <taxon>Ostariophysi</taxon>
        <taxon>Characiformes</taxon>
        <taxon>Characoidei</taxon>
        <taxon>Pygocentrus</taxon>
    </lineage>
</organism>
<dbReference type="AlphaFoldDB" id="A0AAR2KQU9"/>
<feature type="transmembrane region" description="Helical" evidence="5">
    <location>
        <begin position="51"/>
        <end position="75"/>
    </location>
</feature>
<dbReference type="Proteomes" id="UP001501920">
    <property type="component" value="Chromosome 24"/>
</dbReference>
<comment type="subcellular location">
    <subcellularLocation>
        <location evidence="1">Membrane</location>
        <topology evidence="1">Multi-pass membrane protein</topology>
    </subcellularLocation>
</comment>
<evidence type="ECO:0000313" key="7">
    <source>
        <dbReference type="Proteomes" id="UP001501920"/>
    </source>
</evidence>
<reference evidence="6" key="2">
    <citation type="submission" date="2025-08" db="UniProtKB">
        <authorList>
            <consortium name="Ensembl"/>
        </authorList>
    </citation>
    <scope>IDENTIFICATION</scope>
</reference>
<keyword evidence="3 5" id="KW-1133">Transmembrane helix</keyword>
<protein>
    <submittedName>
        <fullName evidence="6">Uncharacterized protein</fullName>
    </submittedName>
</protein>
<evidence type="ECO:0000313" key="6">
    <source>
        <dbReference type="Ensembl" id="ENSPNAP00000064486.1"/>
    </source>
</evidence>